<keyword evidence="12" id="KW-1185">Reference proteome</keyword>
<dbReference type="Pfam" id="PF03979">
    <property type="entry name" value="Sigma70_r1_1"/>
    <property type="match status" value="1"/>
</dbReference>
<dbReference type="Pfam" id="PF04546">
    <property type="entry name" value="Sigma70_ner"/>
    <property type="match status" value="1"/>
</dbReference>
<dbReference type="PROSITE" id="PS00716">
    <property type="entry name" value="SIGMA70_2"/>
    <property type="match status" value="1"/>
</dbReference>
<keyword evidence="7" id="KW-0175">Coiled coil</keyword>
<dbReference type="HAMAP" id="MF_00963">
    <property type="entry name" value="Sigma70_RpoD_SigA"/>
    <property type="match status" value="1"/>
</dbReference>
<evidence type="ECO:0000256" key="4">
    <source>
        <dbReference type="ARBA" id="ARBA00023125"/>
    </source>
</evidence>
<feature type="domain" description="RNA polymerase sigma-70" evidence="10">
    <location>
        <begin position="635"/>
        <end position="661"/>
    </location>
</feature>
<evidence type="ECO:0000256" key="2">
    <source>
        <dbReference type="ARBA" id="ARBA00023015"/>
    </source>
</evidence>
<reference evidence="11 12" key="1">
    <citation type="submission" date="2023-08" db="EMBL/GenBank/DDBJ databases">
        <title>Implementing the SeqCode for naming new Mesorhizobium species isolated from Vachellia karroo root nodules.</title>
        <authorList>
            <person name="Van Lill M."/>
        </authorList>
    </citation>
    <scope>NUCLEOTIDE SEQUENCE [LARGE SCALE GENOMIC DNA]</scope>
    <source>
        <strain evidence="11 12">VK23A</strain>
    </source>
</reference>
<dbReference type="SUPFAM" id="SSF88946">
    <property type="entry name" value="Sigma2 domain of RNA polymerase sigma factors"/>
    <property type="match status" value="1"/>
</dbReference>
<dbReference type="PANTHER" id="PTHR30603:SF60">
    <property type="entry name" value="RNA POLYMERASE SIGMA FACTOR RPOD"/>
    <property type="match status" value="1"/>
</dbReference>
<organism evidence="11 12">
    <name type="scientific">Mesorhizobium dulcispinae</name>
    <dbReference type="NCBI Taxonomy" id="3072316"/>
    <lineage>
        <taxon>Bacteria</taxon>
        <taxon>Pseudomonadati</taxon>
        <taxon>Pseudomonadota</taxon>
        <taxon>Alphaproteobacteria</taxon>
        <taxon>Hyphomicrobiales</taxon>
        <taxon>Phyllobacteriaceae</taxon>
        <taxon>Mesorhizobium</taxon>
    </lineage>
</organism>
<feature type="compositionally biased region" description="Acidic residues" evidence="8">
    <location>
        <begin position="244"/>
        <end position="253"/>
    </location>
</feature>
<keyword evidence="5 6" id="KW-0804">Transcription</keyword>
<dbReference type="InterPro" id="IPR050239">
    <property type="entry name" value="Sigma-70_RNA_pol_init_factors"/>
</dbReference>
<comment type="subunit">
    <text evidence="6">Interacts transiently with the RNA polymerase catalytic core.</text>
</comment>
<dbReference type="NCBIfam" id="TIGR02937">
    <property type="entry name" value="sigma70-ECF"/>
    <property type="match status" value="1"/>
</dbReference>
<dbReference type="InterPro" id="IPR028630">
    <property type="entry name" value="Sigma70_RpoD"/>
</dbReference>
<dbReference type="InterPro" id="IPR007127">
    <property type="entry name" value="RNA_pol_sigma_70_r1_1"/>
</dbReference>
<dbReference type="InterPro" id="IPR013324">
    <property type="entry name" value="RNA_pol_sigma_r3/r4-like"/>
</dbReference>
<feature type="region of interest" description="Disordered" evidence="8">
    <location>
        <begin position="203"/>
        <end position="253"/>
    </location>
</feature>
<dbReference type="Gene3D" id="1.10.601.10">
    <property type="entry name" value="RNA Polymerase Primary Sigma Factor"/>
    <property type="match status" value="1"/>
</dbReference>
<keyword evidence="1 6" id="KW-0963">Cytoplasm</keyword>
<dbReference type="EMBL" id="JAVIIZ010000022">
    <property type="protein sequence ID" value="MDX8475742.1"/>
    <property type="molecule type" value="Genomic_DNA"/>
</dbReference>
<evidence type="ECO:0000313" key="11">
    <source>
        <dbReference type="EMBL" id="MDX8475742.1"/>
    </source>
</evidence>
<name>A0ABU4XLW5_9HYPH</name>
<protein>
    <recommendedName>
        <fullName evidence="6">RNA polymerase sigma factor RpoD</fullName>
    </recommendedName>
    <alternativeName>
        <fullName evidence="6">Sigma-70</fullName>
    </alternativeName>
</protein>
<comment type="similarity">
    <text evidence="6">Belongs to the sigma-70 factor family. RpoD/SigA subfamily.</text>
</comment>
<keyword evidence="4 6" id="KW-0238">DNA-binding</keyword>
<dbReference type="PRINTS" id="PR00046">
    <property type="entry name" value="SIGMA70FCT"/>
</dbReference>
<evidence type="ECO:0000259" key="9">
    <source>
        <dbReference type="PROSITE" id="PS00715"/>
    </source>
</evidence>
<keyword evidence="3 6" id="KW-0731">Sigma factor</keyword>
<dbReference type="InterPro" id="IPR007631">
    <property type="entry name" value="RNA_pol_sigma_70_non-ess"/>
</dbReference>
<dbReference type="InterPro" id="IPR013325">
    <property type="entry name" value="RNA_pol_sigma_r2"/>
</dbReference>
<dbReference type="NCBIfam" id="NF004208">
    <property type="entry name" value="PRK05658.1"/>
    <property type="match status" value="1"/>
</dbReference>
<feature type="DNA-binding region" description="H-T-H motif" evidence="6">
    <location>
        <begin position="636"/>
        <end position="655"/>
    </location>
</feature>
<feature type="coiled-coil region" evidence="7">
    <location>
        <begin position="393"/>
        <end position="448"/>
    </location>
</feature>
<dbReference type="InterPro" id="IPR009042">
    <property type="entry name" value="RNA_pol_sigma70_r1_2"/>
</dbReference>
<evidence type="ECO:0000256" key="8">
    <source>
        <dbReference type="SAM" id="MobiDB-lite"/>
    </source>
</evidence>
<dbReference type="PROSITE" id="PS00715">
    <property type="entry name" value="SIGMA70_1"/>
    <property type="match status" value="1"/>
</dbReference>
<feature type="compositionally biased region" description="Basic and acidic residues" evidence="8">
    <location>
        <begin position="1"/>
        <end position="16"/>
    </location>
</feature>
<dbReference type="InterPro" id="IPR000943">
    <property type="entry name" value="RNA_pol_sigma70"/>
</dbReference>
<dbReference type="PANTHER" id="PTHR30603">
    <property type="entry name" value="RNA POLYMERASE SIGMA FACTOR RPO"/>
    <property type="match status" value="1"/>
</dbReference>
<dbReference type="InterPro" id="IPR042189">
    <property type="entry name" value="RNA_pol_sigma_70_r1_1_sf"/>
</dbReference>
<dbReference type="InterPro" id="IPR014284">
    <property type="entry name" value="RNA_pol_sigma-70_dom"/>
</dbReference>
<evidence type="ECO:0000259" key="10">
    <source>
        <dbReference type="PROSITE" id="PS00716"/>
    </source>
</evidence>
<dbReference type="Gene3D" id="1.10.220.120">
    <property type="entry name" value="Sigma-70 factor, region 1.1"/>
    <property type="match status" value="1"/>
</dbReference>
<dbReference type="NCBIfam" id="TIGR02393">
    <property type="entry name" value="RpoD_Cterm"/>
    <property type="match status" value="1"/>
</dbReference>
<feature type="short sequence motif" description="Interaction with polymerase core subunit RpoC" evidence="6">
    <location>
        <begin position="466"/>
        <end position="469"/>
    </location>
</feature>
<dbReference type="Pfam" id="PF04545">
    <property type="entry name" value="Sigma70_r4"/>
    <property type="match status" value="1"/>
</dbReference>
<dbReference type="InterPro" id="IPR007624">
    <property type="entry name" value="RNA_pol_sigma70_r3"/>
</dbReference>
<dbReference type="CDD" id="cd06171">
    <property type="entry name" value="Sigma70_r4"/>
    <property type="match status" value="1"/>
</dbReference>
<keyword evidence="2 6" id="KW-0805">Transcription regulation</keyword>
<feature type="region of interest" description="Disordered" evidence="8">
    <location>
        <begin position="1"/>
        <end position="23"/>
    </location>
</feature>
<accession>A0ABU4XLW5</accession>
<sequence length="676" mass="76536">MATKEKEEVETEREGATDGPLLDLSDDAVKKMIKAAKKRGYVTMDELNSVLPSEEVTSEQIEDTMAMLSDMGINVVEDDEQGEEAEGGDAGADTEEDANELAEQTGTAVATTTTKKEPTDRTDDPVRMYLREMGSVELLSREGEIAIAKRIEAGRETMIAGLCESPLTFQAIIIWRDELNESKILLREIIDLEATYAGPEAKQAPVVERVEDTPKPEEKPRGRAAARDEEDDITNVGGDTRGLEEEEDDEDEASLSLAAMEAELRPQVMETLDVIADTYKKLRKLQDQQVENRLAAAGTLSPSQDRRLKELKDQLIKAVKSLSLNTARIEALVEQLYDINKRLVQNEGKLLRLAESYGVRREEFLREYQGSELDPNWTRSIANLTSRGWKEFTKNEKDTIKELRAEIQSLATETAISILEFRKIVNQVQKGEREAAIAKKEMVEANLRLVISIAKKYTNRGLQFLDLIQEGNIGLMKAVDKFEYRRGYKFSTYATWWIRQAITRSIADQARTIRIPVHMIETINKIVRTSRQMLHEIGREPTPEELAEKLAMPLEKVRKVLKIAKEPISLETPVGDEEDSHLGDFIEDKMAILPIDAAIQANLRETTTRVLASLTPREERVLRMRFGIGMNTDHTLEEVGQQFSVTRERIRQIEAKALRKLKHPSRSRKLRSFLDS</sequence>
<dbReference type="Proteomes" id="UP001271780">
    <property type="component" value="Unassembled WGS sequence"/>
</dbReference>
<dbReference type="InterPro" id="IPR036388">
    <property type="entry name" value="WH-like_DNA-bd_sf"/>
</dbReference>
<evidence type="ECO:0000256" key="1">
    <source>
        <dbReference type="ARBA" id="ARBA00022490"/>
    </source>
</evidence>
<dbReference type="Pfam" id="PF04539">
    <property type="entry name" value="Sigma70_r3"/>
    <property type="match status" value="1"/>
</dbReference>
<evidence type="ECO:0000256" key="5">
    <source>
        <dbReference type="ARBA" id="ARBA00023163"/>
    </source>
</evidence>
<proteinExistence type="inferred from homology"/>
<feature type="region of interest" description="Disordered" evidence="8">
    <location>
        <begin position="80"/>
        <end position="123"/>
    </location>
</feature>
<dbReference type="InterPro" id="IPR012760">
    <property type="entry name" value="RNA_pol_sigma_RpoD_C"/>
</dbReference>
<evidence type="ECO:0000256" key="3">
    <source>
        <dbReference type="ARBA" id="ARBA00023082"/>
    </source>
</evidence>
<feature type="compositionally biased region" description="Basic and acidic residues" evidence="8">
    <location>
        <begin position="114"/>
        <end position="123"/>
    </location>
</feature>
<dbReference type="SUPFAM" id="SSF88659">
    <property type="entry name" value="Sigma3 and sigma4 domains of RNA polymerase sigma factors"/>
    <property type="match status" value="2"/>
</dbReference>
<feature type="region of interest" description="Sigma-70 factor domain-3" evidence="6">
    <location>
        <begin position="521"/>
        <end position="597"/>
    </location>
</feature>
<feature type="compositionally biased region" description="Basic and acidic residues" evidence="8">
    <location>
        <begin position="208"/>
        <end position="227"/>
    </location>
</feature>
<evidence type="ECO:0000256" key="7">
    <source>
        <dbReference type="SAM" id="Coils"/>
    </source>
</evidence>
<dbReference type="Pfam" id="PF00140">
    <property type="entry name" value="Sigma70_r1_2"/>
    <property type="match status" value="1"/>
</dbReference>
<comment type="subcellular location">
    <subcellularLocation>
        <location evidence="6">Cytoplasm</location>
    </subcellularLocation>
</comment>
<evidence type="ECO:0000256" key="6">
    <source>
        <dbReference type="HAMAP-Rule" id="MF_00963"/>
    </source>
</evidence>
<feature type="domain" description="RNA polymerase sigma-70" evidence="9">
    <location>
        <begin position="466"/>
        <end position="479"/>
    </location>
</feature>
<comment type="function">
    <text evidence="6">Sigma factors are initiation factors that promote the attachment of RNA polymerase to specific initiation sites and are then released. This sigma factor is the primary sigma factor during exponential growth.</text>
</comment>
<feature type="region of interest" description="Sigma-70 factor domain-2" evidence="6">
    <location>
        <begin position="442"/>
        <end position="512"/>
    </location>
</feature>
<dbReference type="Pfam" id="PF04542">
    <property type="entry name" value="Sigma70_r2"/>
    <property type="match status" value="1"/>
</dbReference>
<dbReference type="RefSeq" id="WP_320263629.1">
    <property type="nucleotide sequence ID" value="NZ_JAVIIX010000021.1"/>
</dbReference>
<feature type="compositionally biased region" description="Acidic residues" evidence="8">
    <location>
        <begin position="80"/>
        <end position="100"/>
    </location>
</feature>
<dbReference type="InterPro" id="IPR007630">
    <property type="entry name" value="RNA_pol_sigma70_r4"/>
</dbReference>
<gene>
    <name evidence="6 11" type="primary">rpoD</name>
    <name evidence="11" type="ORF">RFM27_27025</name>
</gene>
<feature type="region of interest" description="Sigma-70 factor domain-4" evidence="6">
    <location>
        <begin position="610"/>
        <end position="663"/>
    </location>
</feature>
<dbReference type="InterPro" id="IPR007627">
    <property type="entry name" value="RNA_pol_sigma70_r2"/>
</dbReference>
<dbReference type="Gene3D" id="1.10.10.10">
    <property type="entry name" value="Winged helix-like DNA-binding domain superfamily/Winged helix DNA-binding domain"/>
    <property type="match status" value="2"/>
</dbReference>
<comment type="caution">
    <text evidence="11">The sequence shown here is derived from an EMBL/GenBank/DDBJ whole genome shotgun (WGS) entry which is preliminary data.</text>
</comment>
<evidence type="ECO:0000313" key="12">
    <source>
        <dbReference type="Proteomes" id="UP001271780"/>
    </source>
</evidence>